<proteinExistence type="predicted"/>
<dbReference type="AlphaFoldDB" id="A0A0A1U567"/>
<evidence type="ECO:0000313" key="2">
    <source>
        <dbReference type="Proteomes" id="UP000014680"/>
    </source>
</evidence>
<keyword evidence="2" id="KW-1185">Reference proteome</keyword>
<dbReference type="PANTHER" id="PTHR45661">
    <property type="entry name" value="SURFACE ANTIGEN"/>
    <property type="match status" value="1"/>
</dbReference>
<dbReference type="InterPro" id="IPR026906">
    <property type="entry name" value="LRR_5"/>
</dbReference>
<dbReference type="PANTHER" id="PTHR45661:SF3">
    <property type="entry name" value="IG-LIKE DOMAIN-CONTAINING PROTEIN"/>
    <property type="match status" value="1"/>
</dbReference>
<dbReference type="Proteomes" id="UP000014680">
    <property type="component" value="Unassembled WGS sequence"/>
</dbReference>
<dbReference type="EMBL" id="KB206629">
    <property type="protein sequence ID" value="ELP89450.1"/>
    <property type="molecule type" value="Genomic_DNA"/>
</dbReference>
<dbReference type="GeneID" id="14888466"/>
<evidence type="ECO:0000313" key="1">
    <source>
        <dbReference type="EMBL" id="ELP89450.1"/>
    </source>
</evidence>
<evidence type="ECO:0008006" key="3">
    <source>
        <dbReference type="Google" id="ProtNLM"/>
    </source>
</evidence>
<organism evidence="1 2">
    <name type="scientific">Entamoeba invadens IP1</name>
    <dbReference type="NCBI Taxonomy" id="370355"/>
    <lineage>
        <taxon>Eukaryota</taxon>
        <taxon>Amoebozoa</taxon>
        <taxon>Evosea</taxon>
        <taxon>Archamoebae</taxon>
        <taxon>Mastigamoebida</taxon>
        <taxon>Entamoebidae</taxon>
        <taxon>Entamoeba</taxon>
    </lineage>
</organism>
<protein>
    <recommendedName>
        <fullName evidence="3">Leucine rich repeat containing protein BspA family protein</fullName>
    </recommendedName>
</protein>
<gene>
    <name evidence="1" type="ORF">EIN_390750</name>
</gene>
<dbReference type="SUPFAM" id="SSF52058">
    <property type="entry name" value="L domain-like"/>
    <property type="match status" value="1"/>
</dbReference>
<dbReference type="OrthoDB" id="29722at2759"/>
<accession>A0A0A1U567</accession>
<reference evidence="1 2" key="1">
    <citation type="submission" date="2012-10" db="EMBL/GenBank/DDBJ databases">
        <authorList>
            <person name="Zafar N."/>
            <person name="Inman J."/>
            <person name="Hall N."/>
            <person name="Lorenzi H."/>
            <person name="Caler E."/>
        </authorList>
    </citation>
    <scope>NUCLEOTIDE SEQUENCE [LARGE SCALE GENOMIC DNA]</scope>
    <source>
        <strain evidence="1 2">IP1</strain>
    </source>
</reference>
<sequence>MVKINGCGLTSILKYVLSECDYKTLSLVSKRFLLGIMAMSENPISINSTQLFNNLTAFHLYKRNDKPIGDVQKIVVEYPISYSESLQTKHQYRQILLKSQDLKKLTVEQLFTTPNVTHIAPYCFSHITTIQTLIVSSSVKYIESFAFDKLSSLKSIELNYTLCGVGKHAFRGTTPSLVFHGDLCVANLPLFLSKQLSCLLRNPEFTKDDLAYSIKTTQINDCFVIPSECSSIGVDCFYGSKYSEIVLPSSISCLSINAFRDCVNIKKFKMPNSIFTLGFDCFFGCSNLMEIKLPKTIFSLPTDCFRNCFSLSSVKLPESVTCLGRSCFEKCYSLFSIVLPETVELLCQSCFELCTSLNNVVLPNNIKEVANGCFYACSSLVDIKIPQELSKFGHFCFGKCPLRQKPKLAKEKCFSMR</sequence>
<name>A0A0A1U567_ENTIV</name>
<dbReference type="Gene3D" id="3.80.10.10">
    <property type="entry name" value="Ribonuclease Inhibitor"/>
    <property type="match status" value="3"/>
</dbReference>
<dbReference type="InterPro" id="IPR053139">
    <property type="entry name" value="Surface_bspA-like"/>
</dbReference>
<dbReference type="KEGG" id="eiv:EIN_390750"/>
<dbReference type="Pfam" id="PF13306">
    <property type="entry name" value="LRR_5"/>
    <property type="match status" value="2"/>
</dbReference>
<dbReference type="VEuPathDB" id="AmoebaDB:EIN_390750"/>
<dbReference type="RefSeq" id="XP_004256221.1">
    <property type="nucleotide sequence ID" value="XM_004256173.1"/>
</dbReference>
<dbReference type="InterPro" id="IPR032675">
    <property type="entry name" value="LRR_dom_sf"/>
</dbReference>